<dbReference type="EMBL" id="BAAAQM010000013">
    <property type="protein sequence ID" value="GAA1967657.1"/>
    <property type="molecule type" value="Genomic_DNA"/>
</dbReference>
<name>A0ABP5CSJ2_9ACTN</name>
<feature type="transmembrane region" description="Helical" evidence="2">
    <location>
        <begin position="113"/>
        <end position="132"/>
    </location>
</feature>
<feature type="transmembrane region" description="Helical" evidence="2">
    <location>
        <begin position="12"/>
        <end position="33"/>
    </location>
</feature>
<evidence type="ECO:0000313" key="4">
    <source>
        <dbReference type="Proteomes" id="UP001499854"/>
    </source>
</evidence>
<organism evidence="3 4">
    <name type="scientific">Catenulispora subtropica</name>
    <dbReference type="NCBI Taxonomy" id="450798"/>
    <lineage>
        <taxon>Bacteria</taxon>
        <taxon>Bacillati</taxon>
        <taxon>Actinomycetota</taxon>
        <taxon>Actinomycetes</taxon>
        <taxon>Catenulisporales</taxon>
        <taxon>Catenulisporaceae</taxon>
        <taxon>Catenulispora</taxon>
    </lineage>
</organism>
<keyword evidence="2" id="KW-0472">Membrane</keyword>
<dbReference type="RefSeq" id="WP_344657368.1">
    <property type="nucleotide sequence ID" value="NZ_BAAAQM010000013.1"/>
</dbReference>
<keyword evidence="4" id="KW-1185">Reference proteome</keyword>
<protein>
    <recommendedName>
        <fullName evidence="5">Integral membrane protein</fullName>
    </recommendedName>
</protein>
<evidence type="ECO:0008006" key="5">
    <source>
        <dbReference type="Google" id="ProtNLM"/>
    </source>
</evidence>
<dbReference type="Proteomes" id="UP001499854">
    <property type="component" value="Unassembled WGS sequence"/>
</dbReference>
<feature type="transmembrane region" description="Helical" evidence="2">
    <location>
        <begin position="144"/>
        <end position="162"/>
    </location>
</feature>
<gene>
    <name evidence="3" type="ORF">GCM10009838_27450</name>
</gene>
<proteinExistence type="predicted"/>
<evidence type="ECO:0000256" key="2">
    <source>
        <dbReference type="SAM" id="Phobius"/>
    </source>
</evidence>
<feature type="region of interest" description="Disordered" evidence="1">
    <location>
        <begin position="202"/>
        <end position="235"/>
    </location>
</feature>
<feature type="transmembrane region" description="Helical" evidence="2">
    <location>
        <begin position="76"/>
        <end position="101"/>
    </location>
</feature>
<feature type="transmembrane region" description="Helical" evidence="2">
    <location>
        <begin position="53"/>
        <end position="70"/>
    </location>
</feature>
<feature type="transmembrane region" description="Helical" evidence="2">
    <location>
        <begin position="169"/>
        <end position="187"/>
    </location>
</feature>
<evidence type="ECO:0000256" key="1">
    <source>
        <dbReference type="SAM" id="MobiDB-lite"/>
    </source>
</evidence>
<reference evidence="4" key="1">
    <citation type="journal article" date="2019" name="Int. J. Syst. Evol. Microbiol.">
        <title>The Global Catalogue of Microorganisms (GCM) 10K type strain sequencing project: providing services to taxonomists for standard genome sequencing and annotation.</title>
        <authorList>
            <consortium name="The Broad Institute Genomics Platform"/>
            <consortium name="The Broad Institute Genome Sequencing Center for Infectious Disease"/>
            <person name="Wu L."/>
            <person name="Ma J."/>
        </authorList>
    </citation>
    <scope>NUCLEOTIDE SEQUENCE [LARGE SCALE GENOMIC DNA]</scope>
    <source>
        <strain evidence="4">JCM 16013</strain>
    </source>
</reference>
<evidence type="ECO:0000313" key="3">
    <source>
        <dbReference type="EMBL" id="GAA1967657.1"/>
    </source>
</evidence>
<comment type="caution">
    <text evidence="3">The sequence shown here is derived from an EMBL/GenBank/DDBJ whole genome shotgun (WGS) entry which is preliminary data.</text>
</comment>
<keyword evidence="2" id="KW-1133">Transmembrane helix</keyword>
<keyword evidence="2" id="KW-0812">Transmembrane</keyword>
<sequence>MELLSTSGRAATLWMLAAFVAAFAVTRIVTHLIRAGRGPFRDNVQGGVHVHHLVYGIFAMMIAGVAEFSFRPGAPWYHVFAALFGAGAALTLDEYALWLYLGDVYWATEGRKSVDVVVYAAGFGALLLVASNPFADDQPGTGRGTFAATVAVNLAFALVCAYKGKAYTAVCGVLVPLIALVGTLRLAKPDSPWARRFYRPDGRKARRAQRRADKRSSGRLARWRDAVAGSEASDT</sequence>
<accession>A0ABP5CSJ2</accession>